<reference evidence="1" key="1">
    <citation type="submission" date="2022-08" db="EMBL/GenBank/DDBJ databases">
        <title>Complete Genome Sequences of 2 Bosea sp. soil isolates.</title>
        <authorList>
            <person name="Alvarez Arevalo M."/>
            <person name="Sterndorff E.B."/>
            <person name="Faurdal D."/>
            <person name="Joergensen T.S."/>
            <person name="Weber T."/>
        </authorList>
    </citation>
    <scope>NUCLEOTIDE SEQUENCE</scope>
    <source>
        <strain evidence="1">NBC_00436</strain>
    </source>
</reference>
<dbReference type="AlphaFoldDB" id="A0A9E7ZXB1"/>
<protein>
    <submittedName>
        <fullName evidence="1">Uncharacterized protein</fullName>
    </submittedName>
</protein>
<gene>
    <name evidence="1" type="ORF">NWE54_04750</name>
</gene>
<accession>A0A9E7ZXB1</accession>
<proteinExistence type="predicted"/>
<sequence>MSAQPAEIDDDRDALEWELIELVEEHGSERAALRALLHDFHVLLADADKAVSRGFVRGVFSEGARAPRIVGEDQ</sequence>
<name>A0A9E7ZXB1_9HYPH</name>
<evidence type="ECO:0000313" key="1">
    <source>
        <dbReference type="EMBL" id="UZF88102.1"/>
    </source>
</evidence>
<organism evidence="1">
    <name type="scientific">Bosea sp. NBC_00436</name>
    <dbReference type="NCBI Taxonomy" id="2969620"/>
    <lineage>
        <taxon>Bacteria</taxon>
        <taxon>Pseudomonadati</taxon>
        <taxon>Pseudomonadota</taxon>
        <taxon>Alphaproteobacteria</taxon>
        <taxon>Hyphomicrobiales</taxon>
        <taxon>Boseaceae</taxon>
        <taxon>Bosea</taxon>
    </lineage>
</organism>
<dbReference type="EMBL" id="CP102774">
    <property type="protein sequence ID" value="UZF88102.1"/>
    <property type="molecule type" value="Genomic_DNA"/>
</dbReference>